<dbReference type="AlphaFoldDB" id="A0A699ZRE8"/>
<name>A0A699ZRE8_HAELA</name>
<feature type="region of interest" description="Disordered" evidence="1">
    <location>
        <begin position="180"/>
        <end position="254"/>
    </location>
</feature>
<organism evidence="2 3">
    <name type="scientific">Haematococcus lacustris</name>
    <name type="common">Green alga</name>
    <name type="synonym">Haematococcus pluvialis</name>
    <dbReference type="NCBI Taxonomy" id="44745"/>
    <lineage>
        <taxon>Eukaryota</taxon>
        <taxon>Viridiplantae</taxon>
        <taxon>Chlorophyta</taxon>
        <taxon>core chlorophytes</taxon>
        <taxon>Chlorophyceae</taxon>
        <taxon>CS clade</taxon>
        <taxon>Chlamydomonadales</taxon>
        <taxon>Haematococcaceae</taxon>
        <taxon>Haematococcus</taxon>
    </lineage>
</organism>
<sequence>MPRHRASSNTGAMSVMLGQEAPLDVSGRTMPSSVGLQGQGQGEPAQQQGGRFFRAALAGSTVTEPKVHHRALQSSNSGLREEVHIWVTSYALQHTRQHPQRPSPSPQGPSSVTLPPPSTLALGTCWEASQPPDLTEPAAPHTHLHLTPPVIHRVRGTPARNSSDVSVDVGAAFGSMVQSRGTGAGNASAEDGCALSSHSSSPARLAAPDTASVATNADLQPHPNQHQADGPPPDAGGVHGQDAGGGPGGVPQHREAAWDTLEPRLLHDLGLSPTSARPPPLTQPAWSTSSGPAACSLAAGGQPAGPARSPCTSPAPASVALQRGPGSSSSLASDVVHAGPGDGVQAGRMQRKGSSAAGESVLAAAFAQSAPPVPAAGPSVTGQWAEQVQQQQVGWNAMLNPAGLQHGAAGLAAANRSGGARTPGNTDPLLKQTDAGWQRQQLDTALYKGATILLLLTACLTLDHGAGCTLTSLITLLPSCSQAAQLGVAALFPSLHLTGSAQTLAVHFFTLYGDCLVGTALQAT</sequence>
<feature type="region of interest" description="Disordered" evidence="1">
    <location>
        <begin position="269"/>
        <end position="348"/>
    </location>
</feature>
<dbReference type="Proteomes" id="UP000485058">
    <property type="component" value="Unassembled WGS sequence"/>
</dbReference>
<reference evidence="2 3" key="1">
    <citation type="submission" date="2020-02" db="EMBL/GenBank/DDBJ databases">
        <title>Draft genome sequence of Haematococcus lacustris strain NIES-144.</title>
        <authorList>
            <person name="Morimoto D."/>
            <person name="Nakagawa S."/>
            <person name="Yoshida T."/>
            <person name="Sawayama S."/>
        </authorList>
    </citation>
    <scope>NUCLEOTIDE SEQUENCE [LARGE SCALE GENOMIC DNA]</scope>
    <source>
        <strain evidence="2 3">NIES-144</strain>
    </source>
</reference>
<gene>
    <name evidence="2" type="ORF">HaLaN_23187</name>
</gene>
<feature type="compositionally biased region" description="Gly residues" evidence="1">
    <location>
        <begin position="237"/>
        <end position="249"/>
    </location>
</feature>
<evidence type="ECO:0000256" key="1">
    <source>
        <dbReference type="SAM" id="MobiDB-lite"/>
    </source>
</evidence>
<keyword evidence="3" id="KW-1185">Reference proteome</keyword>
<evidence type="ECO:0000313" key="2">
    <source>
        <dbReference type="EMBL" id="GFH25253.1"/>
    </source>
</evidence>
<comment type="caution">
    <text evidence="2">The sequence shown here is derived from an EMBL/GenBank/DDBJ whole genome shotgun (WGS) entry which is preliminary data.</text>
</comment>
<feature type="region of interest" description="Disordered" evidence="1">
    <location>
        <begin position="93"/>
        <end position="121"/>
    </location>
</feature>
<evidence type="ECO:0000313" key="3">
    <source>
        <dbReference type="Proteomes" id="UP000485058"/>
    </source>
</evidence>
<accession>A0A699ZRE8</accession>
<feature type="compositionally biased region" description="Polar residues" evidence="1">
    <location>
        <begin position="212"/>
        <end position="227"/>
    </location>
</feature>
<proteinExistence type="predicted"/>
<dbReference type="EMBL" id="BLLF01002764">
    <property type="protein sequence ID" value="GFH25253.1"/>
    <property type="molecule type" value="Genomic_DNA"/>
</dbReference>
<protein>
    <submittedName>
        <fullName evidence="2">Uncharacterized protein</fullName>
    </submittedName>
</protein>
<feature type="region of interest" description="Disordered" evidence="1">
    <location>
        <begin position="24"/>
        <end position="46"/>
    </location>
</feature>